<evidence type="ECO:0000256" key="2">
    <source>
        <dbReference type="ARBA" id="ARBA00022448"/>
    </source>
</evidence>
<dbReference type="AlphaFoldDB" id="A0A160SWR6"/>
<dbReference type="HAMAP" id="MF_01382">
    <property type="entry name" value="SecA"/>
    <property type="match status" value="1"/>
</dbReference>
<accession>A0A160SWR6</accession>
<dbReference type="CDD" id="cd17928">
    <property type="entry name" value="DEXDc_SecA"/>
    <property type="match status" value="1"/>
</dbReference>
<keyword evidence="11 12" id="KW-0472">Membrane</keyword>
<dbReference type="SUPFAM" id="SSF81886">
    <property type="entry name" value="Helical scaffold and wing domains of SecA"/>
    <property type="match status" value="1"/>
</dbReference>
<keyword evidence="9 12" id="KW-1278">Translocase</keyword>
<dbReference type="InterPro" id="IPR027417">
    <property type="entry name" value="P-loop_NTPase"/>
</dbReference>
<dbReference type="GO" id="GO:0065002">
    <property type="term" value="P:intracellular protein transmembrane transport"/>
    <property type="evidence" value="ECO:0007669"/>
    <property type="project" value="UniProtKB-UniRule"/>
</dbReference>
<dbReference type="EMBL" id="LN890285">
    <property type="protein sequence ID" value="CUR53120.1"/>
    <property type="molecule type" value="Genomic_DNA"/>
</dbReference>
<keyword evidence="10 12" id="KW-0811">Translocation</keyword>
<dbReference type="PRINTS" id="PR00906">
    <property type="entry name" value="SECA"/>
</dbReference>
<evidence type="ECO:0000256" key="7">
    <source>
        <dbReference type="ARBA" id="ARBA00022840"/>
    </source>
</evidence>
<comment type="catalytic activity">
    <reaction evidence="12">
        <text>ATP + H2O + cellular proteinSide 1 = ADP + phosphate + cellular proteinSide 2.</text>
        <dbReference type="EC" id="7.4.2.8"/>
    </reaction>
</comment>
<dbReference type="GO" id="GO:0017038">
    <property type="term" value="P:protein import"/>
    <property type="evidence" value="ECO:0007669"/>
    <property type="project" value="InterPro"/>
</dbReference>
<name>A0A160SWR6_BUCTT</name>
<dbReference type="OrthoDB" id="9805579at2"/>
<keyword evidence="5" id="KW-0997">Cell inner membrane</keyword>
<comment type="similarity">
    <text evidence="1 12 13">Belongs to the SecA family.</text>
</comment>
<evidence type="ECO:0000256" key="3">
    <source>
        <dbReference type="ARBA" id="ARBA00022475"/>
    </source>
</evidence>
<dbReference type="GO" id="GO:0008564">
    <property type="term" value="F:protein-exporting ATPase activity"/>
    <property type="evidence" value="ECO:0007669"/>
    <property type="project" value="UniProtKB-EC"/>
</dbReference>
<keyword evidence="3 12" id="KW-1003">Cell membrane</keyword>
<reference evidence="18" key="1">
    <citation type="submission" date="2015-10" db="EMBL/GenBank/DDBJ databases">
        <authorList>
            <person name="Manzano-Marin A."/>
            <person name="Manzano-Marin A."/>
        </authorList>
    </citation>
    <scope>NUCLEOTIDE SEQUENCE [LARGE SCALE GENOMIC DNA]</scope>
    <source>
        <strain evidence="18">BTs</strain>
    </source>
</reference>
<dbReference type="Pfam" id="PF21090">
    <property type="entry name" value="P-loop_SecA"/>
    <property type="match status" value="1"/>
</dbReference>
<comment type="induction">
    <text evidence="12">Repressed under conditions of excess protein secretion capacity and derepressed when protein secretion becomes limiting. This is regulated by SecM.</text>
</comment>
<evidence type="ECO:0000256" key="4">
    <source>
        <dbReference type="ARBA" id="ARBA00022490"/>
    </source>
</evidence>
<feature type="domain" description="Helicase C-terminal" evidence="15">
    <location>
        <begin position="423"/>
        <end position="637"/>
    </location>
</feature>
<dbReference type="GO" id="GO:0005829">
    <property type="term" value="C:cytosol"/>
    <property type="evidence" value="ECO:0007669"/>
    <property type="project" value="TreeGrafter"/>
</dbReference>
<evidence type="ECO:0000313" key="18">
    <source>
        <dbReference type="Proteomes" id="UP000243633"/>
    </source>
</evidence>
<keyword evidence="6 12" id="KW-0547">Nucleotide-binding</keyword>
<dbReference type="InterPro" id="IPR044722">
    <property type="entry name" value="SecA_SF2_C"/>
</dbReference>
<evidence type="ECO:0000256" key="10">
    <source>
        <dbReference type="ARBA" id="ARBA00023010"/>
    </source>
</evidence>
<keyword evidence="2 12" id="KW-0813">Transport</keyword>
<dbReference type="GO" id="GO:0006605">
    <property type="term" value="P:protein targeting"/>
    <property type="evidence" value="ECO:0007669"/>
    <property type="project" value="UniProtKB-UniRule"/>
</dbReference>
<dbReference type="Pfam" id="PF07516">
    <property type="entry name" value="SecA_SW"/>
    <property type="match status" value="1"/>
</dbReference>
<dbReference type="InterPro" id="IPR011116">
    <property type="entry name" value="SecA_Wing/Scaffold"/>
</dbReference>
<sequence length="868" mass="101608">MLGKFFKKIFMNHNQKVLNSFKPLIIQINQLEQIFSQLSDEELKNKTLEFRRRLKIEETLDSLLPEAFATVREASKRVLGMRHFDVQLLGGIVLHSQSIAEMCTGEGKTLTATLPAYLHSLTGQGVHIITMNDYLAERDAKKNSVLFNFLGISVGINVHGLSFTKKKNAYQADITYGTNHEYGFDYLRDNMIFSHSEKVQRNLYFGLIDEIDSILIDEARTPLVISGATQNNNDLYFQINELIPFFIAINYSQKQIDYKNNLNFVIDYKRKQINLTEKGMKKFENLLIKKKFLSSISSLYTSKNIIFLHHFLLALRAHILFLRNIDYIVMNKKVIIVDEHTGRMMFGRRWSDGLHQAIEAKENVPILNENKTLASITLQNYFRLYKKLSGMTGTAITESYEFNTIYNLDTIVIPPNKPMIRKDFSDLVYITEKEKIKAIIKDICQCVSRKQPVLVGTISIQKSEMISNYLKKMNISHNILNAKFHAQEAKIISSAGQLSAVTIATNMAGRGTDIVLGGSFFTQFEKNFLFNKKYTYKIYKKEWKKRHQLVVETGGLHIIGTERHESRRIDNQLCGRSGRQGDPGSSRFYLSLEDSLMKLFISKKTIQMIYSLGINSKQVIEHSWVNKAIQNAQKKLENQNFNLRKQLLEYDNIFNEQRQAIYSERKKIVNSYNVEKYILNLIKDFLKKTLKKLIISKNLKDLNIMELDKLLKKLFYYPYTIEVIFKKKKKLKKNLKILKKILIQKILKHYILKLSSIKNKYRLILEKCIILQTFDLFWQDHLNIMESVRQGIHLRGYAQKNPKQEYQKESFLIFKNMLHNIKYTIVKNVFQIFFVDFSQKKFLYKNCILHKDYETLNLLLLNKNYKKK</sequence>
<dbReference type="PATRIC" id="fig|98804.3.peg.134"/>
<dbReference type="GO" id="GO:0043952">
    <property type="term" value="P:protein transport by the Sec complex"/>
    <property type="evidence" value="ECO:0007669"/>
    <property type="project" value="UniProtKB-ARBA"/>
</dbReference>
<comment type="subcellular location">
    <subcellularLocation>
        <location evidence="12">Cell membrane</location>
        <topology evidence="12">Peripheral membrane protein</topology>
        <orientation evidence="12">Cytoplasmic side</orientation>
    </subcellularLocation>
    <subcellularLocation>
        <location evidence="12">Cytoplasm</location>
    </subcellularLocation>
    <text evidence="12">Distribution is 50-50.</text>
</comment>
<keyword evidence="4 12" id="KW-0963">Cytoplasm</keyword>
<organism evidence="17 18">
    <name type="scientific">Buchnera aphidicola subsp. Tuberolachnus salignus</name>
    <dbReference type="NCBI Taxonomy" id="98804"/>
    <lineage>
        <taxon>Bacteria</taxon>
        <taxon>Pseudomonadati</taxon>
        <taxon>Pseudomonadota</taxon>
        <taxon>Gammaproteobacteria</taxon>
        <taxon>Enterobacterales</taxon>
        <taxon>Erwiniaceae</taxon>
        <taxon>Buchnera</taxon>
    </lineage>
</organism>
<dbReference type="SUPFAM" id="SSF52540">
    <property type="entry name" value="P-loop containing nucleoside triphosphate hydrolases"/>
    <property type="match status" value="2"/>
</dbReference>
<dbReference type="GO" id="GO:0031522">
    <property type="term" value="C:cell envelope Sec protein transport complex"/>
    <property type="evidence" value="ECO:0007669"/>
    <property type="project" value="TreeGrafter"/>
</dbReference>
<dbReference type="Gene3D" id="1.10.3060.10">
    <property type="entry name" value="Helical scaffold and wing domains of SecA"/>
    <property type="match status" value="1"/>
</dbReference>
<evidence type="ECO:0000256" key="5">
    <source>
        <dbReference type="ARBA" id="ARBA00022519"/>
    </source>
</evidence>
<evidence type="ECO:0000256" key="9">
    <source>
        <dbReference type="ARBA" id="ARBA00022967"/>
    </source>
</evidence>
<dbReference type="FunFam" id="3.40.50.300:FF:000113">
    <property type="entry name" value="Preprotein translocase subunit SecA"/>
    <property type="match status" value="1"/>
</dbReference>
<dbReference type="EC" id="7.4.2.8" evidence="12"/>
<dbReference type="InterPro" id="IPR014018">
    <property type="entry name" value="SecA_motor_DEAD"/>
</dbReference>
<dbReference type="PROSITE" id="PS01312">
    <property type="entry name" value="SECA"/>
    <property type="match status" value="1"/>
</dbReference>
<dbReference type="InterPro" id="IPR020937">
    <property type="entry name" value="SecA_CS"/>
</dbReference>
<dbReference type="Pfam" id="PF07517">
    <property type="entry name" value="SecA_DEAD"/>
    <property type="match status" value="1"/>
</dbReference>
<evidence type="ECO:0000313" key="17">
    <source>
        <dbReference type="EMBL" id="CUR53120.1"/>
    </source>
</evidence>
<comment type="subunit">
    <text evidence="12">Monomer and homodimer. Part of the essential Sec protein translocation apparatus which comprises SecA, SecYEG and auxiliary proteins SecDF-YajC and YidC.</text>
</comment>
<dbReference type="GO" id="GO:0005524">
    <property type="term" value="F:ATP binding"/>
    <property type="evidence" value="ECO:0007669"/>
    <property type="project" value="UniProtKB-UniRule"/>
</dbReference>
<evidence type="ECO:0000256" key="11">
    <source>
        <dbReference type="ARBA" id="ARBA00023136"/>
    </source>
</evidence>
<evidence type="ECO:0000256" key="12">
    <source>
        <dbReference type="HAMAP-Rule" id="MF_01382"/>
    </source>
</evidence>
<dbReference type="InterPro" id="IPR000185">
    <property type="entry name" value="SecA"/>
</dbReference>
<dbReference type="NCBIfam" id="NF009538">
    <property type="entry name" value="PRK12904.1"/>
    <property type="match status" value="1"/>
</dbReference>
<dbReference type="FunFam" id="3.90.1440.10:FF:000001">
    <property type="entry name" value="Preprotein translocase subunit SecA"/>
    <property type="match status" value="1"/>
</dbReference>
<dbReference type="SMART" id="SM00958">
    <property type="entry name" value="SecA_PP_bind"/>
    <property type="match status" value="1"/>
</dbReference>
<dbReference type="RefSeq" id="WP_075472486.1">
    <property type="nucleotide sequence ID" value="NZ_CP135003.1"/>
</dbReference>
<evidence type="ECO:0000256" key="13">
    <source>
        <dbReference type="RuleBase" id="RU003874"/>
    </source>
</evidence>
<dbReference type="CDD" id="cd18803">
    <property type="entry name" value="SF2_C_secA"/>
    <property type="match status" value="1"/>
</dbReference>
<feature type="binding site" evidence="12">
    <location>
        <begin position="105"/>
        <end position="109"/>
    </location>
    <ligand>
        <name>ATP</name>
        <dbReference type="ChEBI" id="CHEBI:30616"/>
    </ligand>
</feature>
<dbReference type="PANTHER" id="PTHR30612:SF0">
    <property type="entry name" value="CHLOROPLAST PROTEIN-TRANSPORTING ATPASE"/>
    <property type="match status" value="1"/>
</dbReference>
<feature type="binding site" evidence="12">
    <location>
        <position position="513"/>
    </location>
    <ligand>
        <name>ATP</name>
        <dbReference type="ChEBI" id="CHEBI:30616"/>
    </ligand>
</feature>
<dbReference type="Gene3D" id="3.40.50.300">
    <property type="entry name" value="P-loop containing nucleotide triphosphate hydrolases"/>
    <property type="match status" value="2"/>
</dbReference>
<evidence type="ECO:0000256" key="1">
    <source>
        <dbReference type="ARBA" id="ARBA00007650"/>
    </source>
</evidence>
<dbReference type="PROSITE" id="PS51196">
    <property type="entry name" value="SECA_MOTOR_DEAD"/>
    <property type="match status" value="1"/>
</dbReference>
<dbReference type="InterPro" id="IPR011130">
    <property type="entry name" value="SecA_preprotein_X-link_dom"/>
</dbReference>
<evidence type="ECO:0000259" key="15">
    <source>
        <dbReference type="PROSITE" id="PS51194"/>
    </source>
</evidence>
<dbReference type="NCBIfam" id="TIGR00963">
    <property type="entry name" value="secA"/>
    <property type="match status" value="1"/>
</dbReference>
<evidence type="ECO:0000259" key="16">
    <source>
        <dbReference type="PROSITE" id="PS51196"/>
    </source>
</evidence>
<comment type="function">
    <text evidence="12">Part of the Sec protein translocase complex. Interacts with the SecYEG preprotein conducting channel. Has a central role in coupling the hydrolysis of ATP to the transfer of proteins into and across the cell membrane, serving both as a receptor for the preprotein-SecB complex and as an ATP-driven molecular motor driving the stepwise translocation of polypeptide chains across the membrane.</text>
</comment>
<dbReference type="InterPro" id="IPR036670">
    <property type="entry name" value="SecA_X-link_sf"/>
</dbReference>
<dbReference type="PROSITE" id="PS51194">
    <property type="entry name" value="HELICASE_CTER"/>
    <property type="match status" value="1"/>
</dbReference>
<dbReference type="SMART" id="SM00957">
    <property type="entry name" value="SecA_DEAD"/>
    <property type="match status" value="1"/>
</dbReference>
<keyword evidence="7 12" id="KW-0067">ATP-binding</keyword>
<dbReference type="InterPro" id="IPR011115">
    <property type="entry name" value="SecA_DEAD"/>
</dbReference>
<dbReference type="PANTHER" id="PTHR30612">
    <property type="entry name" value="SECA INNER MEMBRANE COMPONENT OF SEC PROTEIN SECRETION SYSTEM"/>
    <property type="match status" value="1"/>
</dbReference>
<evidence type="ECO:0000259" key="14">
    <source>
        <dbReference type="PROSITE" id="PS51192"/>
    </source>
</evidence>
<feature type="binding site" evidence="12">
    <location>
        <position position="87"/>
    </location>
    <ligand>
        <name>ATP</name>
        <dbReference type="ChEBI" id="CHEBI:30616"/>
    </ligand>
</feature>
<dbReference type="InterPro" id="IPR036266">
    <property type="entry name" value="SecA_Wing/Scaffold_sf"/>
</dbReference>
<evidence type="ECO:0000256" key="8">
    <source>
        <dbReference type="ARBA" id="ARBA00022927"/>
    </source>
</evidence>
<proteinExistence type="evidence at transcript level"/>
<dbReference type="Proteomes" id="UP000243633">
    <property type="component" value="Chromosome 1"/>
</dbReference>
<feature type="domain" description="Helicase ATP-binding" evidence="14">
    <location>
        <begin position="89"/>
        <end position="248"/>
    </location>
</feature>
<dbReference type="Gene3D" id="3.90.1440.10">
    <property type="entry name" value="SecA, preprotein cross-linking domain"/>
    <property type="match status" value="1"/>
</dbReference>
<dbReference type="GO" id="GO:0005886">
    <property type="term" value="C:plasma membrane"/>
    <property type="evidence" value="ECO:0007669"/>
    <property type="project" value="UniProtKB-SubCell"/>
</dbReference>
<protein>
    <recommendedName>
        <fullName evidence="12 13">Protein translocase subunit SecA</fullName>
        <ecNumber evidence="12">7.4.2.8</ecNumber>
    </recommendedName>
</protein>
<dbReference type="InterPro" id="IPR014001">
    <property type="entry name" value="Helicase_ATP-bd"/>
</dbReference>
<dbReference type="PROSITE" id="PS51192">
    <property type="entry name" value="HELICASE_ATP_BIND_1"/>
    <property type="match status" value="1"/>
</dbReference>
<dbReference type="STRING" id="98804.BTSPAZIEG_0141"/>
<dbReference type="InterPro" id="IPR001650">
    <property type="entry name" value="Helicase_C-like"/>
</dbReference>
<evidence type="ECO:0000256" key="6">
    <source>
        <dbReference type="ARBA" id="ARBA00022741"/>
    </source>
</evidence>
<keyword evidence="18" id="KW-1185">Reference proteome</keyword>
<feature type="domain" description="SecA family profile" evidence="16">
    <location>
        <begin position="3"/>
        <end position="621"/>
    </location>
</feature>
<keyword evidence="8 12" id="KW-0653">Protein transport</keyword>
<gene>
    <name evidence="12 17" type="primary">secA</name>
    <name evidence="17" type="ORF">BTSPAZIEG_0141</name>
</gene>
<dbReference type="Pfam" id="PF01043">
    <property type="entry name" value="SecA_PP_bind"/>
    <property type="match status" value="1"/>
</dbReference>
<dbReference type="SUPFAM" id="SSF81767">
    <property type="entry name" value="Pre-protein crosslinking domain of SecA"/>
    <property type="match status" value="1"/>
</dbReference>